<accession>A0A420AQK2</accession>
<dbReference type="RefSeq" id="WP_120260615.1">
    <property type="nucleotide sequence ID" value="NZ_RAPY01000004.1"/>
</dbReference>
<dbReference type="Proteomes" id="UP000286246">
    <property type="component" value="Unassembled WGS sequence"/>
</dbReference>
<gene>
    <name evidence="2" type="ORF">DFQ12_3895</name>
</gene>
<dbReference type="AlphaFoldDB" id="A0A420AQK2"/>
<reference evidence="2 3" key="1">
    <citation type="submission" date="2018-09" db="EMBL/GenBank/DDBJ databases">
        <title>Genomic Encyclopedia of Type Strains, Phase III (KMG-III): the genomes of soil and plant-associated and newly described type strains.</title>
        <authorList>
            <person name="Whitman W."/>
        </authorList>
    </citation>
    <scope>NUCLEOTIDE SEQUENCE [LARGE SCALE GENOMIC DNA]</scope>
    <source>
        <strain evidence="2 3">CECT 7938</strain>
    </source>
</reference>
<evidence type="ECO:0000313" key="3">
    <source>
        <dbReference type="Proteomes" id="UP000286246"/>
    </source>
</evidence>
<organism evidence="2 3">
    <name type="scientific">Sphingobacterium detergens</name>
    <dbReference type="NCBI Taxonomy" id="1145106"/>
    <lineage>
        <taxon>Bacteria</taxon>
        <taxon>Pseudomonadati</taxon>
        <taxon>Bacteroidota</taxon>
        <taxon>Sphingobacteriia</taxon>
        <taxon>Sphingobacteriales</taxon>
        <taxon>Sphingobacteriaceae</taxon>
        <taxon>Sphingobacterium</taxon>
    </lineage>
</organism>
<sequence length="223" mass="24997">MNQIMNMITIAGLSAVLLSSTPVPQQSVGHNNYTEAIEQTLSTKGVEGTDSLLQYFDQTTKELEKQVSGLSEAQLQFKAAPDKWSISQCLEHIILSERMIFDMAKASLTKAPQPERKSEVQMTDDNLKTTITDRSHKFQAPKELQPTGIYKDSKTALADFRNARQPVIDYIKKADAKDLRNHINDYPTGVVDGYQGLMFIAAHCARHTKQIEEVKADPNFPKQ</sequence>
<dbReference type="Gene3D" id="1.20.120.450">
    <property type="entry name" value="dinb family like domain"/>
    <property type="match status" value="1"/>
</dbReference>
<keyword evidence="3" id="KW-1185">Reference proteome</keyword>
<feature type="domain" description="DinB-like" evidence="1">
    <location>
        <begin position="56"/>
        <end position="211"/>
    </location>
</feature>
<protein>
    <submittedName>
        <fullName evidence="2">DinB family protein</fullName>
    </submittedName>
</protein>
<comment type="caution">
    <text evidence="2">The sequence shown here is derived from an EMBL/GenBank/DDBJ whole genome shotgun (WGS) entry which is preliminary data.</text>
</comment>
<evidence type="ECO:0000259" key="1">
    <source>
        <dbReference type="Pfam" id="PF12867"/>
    </source>
</evidence>
<dbReference type="SUPFAM" id="SSF109854">
    <property type="entry name" value="DinB/YfiT-like putative metalloenzymes"/>
    <property type="match status" value="1"/>
</dbReference>
<name>A0A420AQK2_SPHD1</name>
<evidence type="ECO:0000313" key="2">
    <source>
        <dbReference type="EMBL" id="RKE46742.1"/>
    </source>
</evidence>
<dbReference type="Pfam" id="PF12867">
    <property type="entry name" value="DinB_2"/>
    <property type="match status" value="1"/>
</dbReference>
<dbReference type="InterPro" id="IPR034660">
    <property type="entry name" value="DinB/YfiT-like"/>
</dbReference>
<dbReference type="OrthoDB" id="9807923at2"/>
<dbReference type="EMBL" id="RAPY01000004">
    <property type="protein sequence ID" value="RKE46742.1"/>
    <property type="molecule type" value="Genomic_DNA"/>
</dbReference>
<proteinExistence type="predicted"/>
<dbReference type="InterPro" id="IPR024775">
    <property type="entry name" value="DinB-like"/>
</dbReference>